<dbReference type="GO" id="GO:0016746">
    <property type="term" value="F:acyltransferase activity"/>
    <property type="evidence" value="ECO:0007669"/>
    <property type="project" value="InterPro"/>
</dbReference>
<dbReference type="InterPro" id="IPR002123">
    <property type="entry name" value="Plipid/glycerol_acylTrfase"/>
</dbReference>
<proteinExistence type="predicted"/>
<dbReference type="AlphaFoldDB" id="A0A7S2QVN3"/>
<dbReference type="CDD" id="cd07990">
    <property type="entry name" value="LPLAT_LCLAT1-like"/>
    <property type="match status" value="1"/>
</dbReference>
<evidence type="ECO:0000256" key="1">
    <source>
        <dbReference type="SAM" id="Phobius"/>
    </source>
</evidence>
<name>A0A7S2QVN3_9STRA</name>
<dbReference type="PANTHER" id="PTHR10983:SF16">
    <property type="entry name" value="LYSOCARDIOLIPIN ACYLTRANSFERASE 1"/>
    <property type="match status" value="1"/>
</dbReference>
<keyword evidence="1" id="KW-0812">Transmembrane</keyword>
<sequence length="464" mass="52731">MCKVTSTPSNLTASQEKTSNSQAALAVSHAASSPREWKPLVGEGVGIIKTVLVMAYSHAALCALCVNVAFDLIIYGLPAYIFLLPFSKPLFRRYMGGLINYTTPIVFNLPMILSGTTFHCDSLELLRECKKTNALMLANHGSRIDWMMGMYVGYIADPFRARVGFVCERVIQYMPLIGWYRKIVCEDVFVDRSFKIDKINISSNLNDFHDDNIERMLFLSPEGVVVDFGERDMQYMQACRDFCKEFGVKPFDYTLTPRYKGQTVLVEHVKNGGKITSVTMAFVRDGKLLNCEMWSKERVIPDIYTLCAGLGGSPVHIFINIEELNFKADSDIKTIMMQDYVRKDNLLREWHGLLKAGKEDEMKSRFIQFKSNFWSAQIIQTLHGLQLFMFAWYFGVLSQLFRGITGMFFFIAISHTLGWLMNGTSMESVPFETSIKAVIIKLFHTKHKQDKKRLAAAVAAKKAK</sequence>
<keyword evidence="1" id="KW-1133">Transmembrane helix</keyword>
<feature type="transmembrane region" description="Helical" evidence="1">
    <location>
        <begin position="58"/>
        <end position="83"/>
    </location>
</feature>
<evidence type="ECO:0000259" key="2">
    <source>
        <dbReference type="Pfam" id="PF01553"/>
    </source>
</evidence>
<organism evidence="3">
    <name type="scientific">Triparma pacifica</name>
    <dbReference type="NCBI Taxonomy" id="91992"/>
    <lineage>
        <taxon>Eukaryota</taxon>
        <taxon>Sar</taxon>
        <taxon>Stramenopiles</taxon>
        <taxon>Ochrophyta</taxon>
        <taxon>Bolidophyceae</taxon>
        <taxon>Parmales</taxon>
        <taxon>Triparmaceae</taxon>
        <taxon>Triparma</taxon>
    </lineage>
</organism>
<gene>
    <name evidence="3" type="ORF">TPAC0785_LOCUS862</name>
</gene>
<evidence type="ECO:0000313" key="3">
    <source>
        <dbReference type="EMBL" id="CAD9653312.1"/>
    </source>
</evidence>
<protein>
    <recommendedName>
        <fullName evidence="2">Phospholipid/glycerol acyltransferase domain-containing protein</fullName>
    </recommendedName>
</protein>
<accession>A0A7S2QVN3</accession>
<dbReference type="PANTHER" id="PTHR10983">
    <property type="entry name" value="1-ACYLGLYCEROL-3-PHOSPHATE ACYLTRANSFERASE-RELATED"/>
    <property type="match status" value="1"/>
</dbReference>
<dbReference type="GO" id="GO:0012505">
    <property type="term" value="C:endomembrane system"/>
    <property type="evidence" value="ECO:0007669"/>
    <property type="project" value="TreeGrafter"/>
</dbReference>
<keyword evidence="1" id="KW-0472">Membrane</keyword>
<reference evidence="3" key="1">
    <citation type="submission" date="2021-01" db="EMBL/GenBank/DDBJ databases">
        <authorList>
            <person name="Corre E."/>
            <person name="Pelletier E."/>
            <person name="Niang G."/>
            <person name="Scheremetjew M."/>
            <person name="Finn R."/>
            <person name="Kale V."/>
            <person name="Holt S."/>
            <person name="Cochrane G."/>
            <person name="Meng A."/>
            <person name="Brown T."/>
            <person name="Cohen L."/>
        </authorList>
    </citation>
    <scope>NUCLEOTIDE SEQUENCE</scope>
    <source>
        <strain evidence="3">CCMP 1866</strain>
    </source>
</reference>
<dbReference type="Pfam" id="PF01553">
    <property type="entry name" value="Acyltransferase"/>
    <property type="match status" value="1"/>
</dbReference>
<dbReference type="EMBL" id="HBHE01001350">
    <property type="protein sequence ID" value="CAD9653312.1"/>
    <property type="molecule type" value="Transcribed_RNA"/>
</dbReference>
<feature type="domain" description="Phospholipid/glycerol acyltransferase" evidence="2">
    <location>
        <begin position="131"/>
        <end position="225"/>
    </location>
</feature>
<feature type="transmembrane region" description="Helical" evidence="1">
    <location>
        <begin position="400"/>
        <end position="420"/>
    </location>
</feature>